<proteinExistence type="predicted"/>
<dbReference type="Pfam" id="PF12696">
    <property type="entry name" value="TraG-D_C"/>
    <property type="match status" value="1"/>
</dbReference>
<sequence length="289" mass="30647">MIDAVDVPPEDATDIEELLDTAGTLYLLGKDCEHSSLSPLVTAITEDVLDRAEQLAVTKPHRRLAPPLVAALDEAPNIAPLPSLRQRVADGRGRGLCVVYLVQSWASAESRFGRAVARELAAITNNTLVLGGSHDVALLKDLQELCGTTDVIKTSTTHTHDHRGGPPSRSHAASQDHEPVLRAHQITRLDIAAGHALLLAGNLPPVLVELPPLNHHPDWPTIQRESPTSAPSPTTPAPGRRPSNATADTNTRPPGAPADDAPTGVAPAPHRGPPTPPPGRPGGRRRRRP</sequence>
<feature type="compositionally biased region" description="Pro residues" evidence="6">
    <location>
        <begin position="270"/>
        <end position="280"/>
    </location>
</feature>
<keyword evidence="9" id="KW-1185">Reference proteome</keyword>
<protein>
    <submittedName>
        <fullName evidence="8">TraM recognition domain-containing protein</fullName>
    </submittedName>
</protein>
<dbReference type="InterPro" id="IPR032689">
    <property type="entry name" value="TraG-D_C"/>
</dbReference>
<dbReference type="RefSeq" id="WP_311667722.1">
    <property type="nucleotide sequence ID" value="NZ_JAVREO010000008.1"/>
</dbReference>
<keyword evidence="3" id="KW-0812">Transmembrane</keyword>
<dbReference type="SUPFAM" id="SSF52540">
    <property type="entry name" value="P-loop containing nucleoside triphosphate hydrolases"/>
    <property type="match status" value="1"/>
</dbReference>
<dbReference type="PANTHER" id="PTHR37937">
    <property type="entry name" value="CONJUGATIVE TRANSFER: DNA TRANSPORT"/>
    <property type="match status" value="1"/>
</dbReference>
<evidence type="ECO:0000256" key="5">
    <source>
        <dbReference type="ARBA" id="ARBA00023136"/>
    </source>
</evidence>
<comment type="caution">
    <text evidence="8">The sequence shown here is derived from an EMBL/GenBank/DDBJ whole genome shotgun (WGS) entry which is preliminary data.</text>
</comment>
<keyword evidence="4" id="KW-1133">Transmembrane helix</keyword>
<dbReference type="CDD" id="cd01127">
    <property type="entry name" value="TrwB_TraG_TraD_VirD4"/>
    <property type="match status" value="1"/>
</dbReference>
<feature type="region of interest" description="Disordered" evidence="6">
    <location>
        <begin position="218"/>
        <end position="289"/>
    </location>
</feature>
<keyword evidence="5" id="KW-0472">Membrane</keyword>
<reference evidence="9" key="1">
    <citation type="submission" date="2023-07" db="EMBL/GenBank/DDBJ databases">
        <title>30 novel species of actinomycetes from the DSMZ collection.</title>
        <authorList>
            <person name="Nouioui I."/>
        </authorList>
    </citation>
    <scope>NUCLEOTIDE SEQUENCE [LARGE SCALE GENOMIC DNA]</scope>
    <source>
        <strain evidence="9">DSM 44915</strain>
    </source>
</reference>
<evidence type="ECO:0000256" key="6">
    <source>
        <dbReference type="SAM" id="MobiDB-lite"/>
    </source>
</evidence>
<organism evidence="8 9">
    <name type="scientific">Streptomyces chisholmiae</name>
    <dbReference type="NCBI Taxonomy" id="3075540"/>
    <lineage>
        <taxon>Bacteria</taxon>
        <taxon>Bacillati</taxon>
        <taxon>Actinomycetota</taxon>
        <taxon>Actinomycetes</taxon>
        <taxon>Kitasatosporales</taxon>
        <taxon>Streptomycetaceae</taxon>
        <taxon>Streptomyces</taxon>
    </lineage>
</organism>
<dbReference type="PANTHER" id="PTHR37937:SF1">
    <property type="entry name" value="CONJUGATIVE TRANSFER: DNA TRANSPORT"/>
    <property type="match status" value="1"/>
</dbReference>
<evidence type="ECO:0000259" key="7">
    <source>
        <dbReference type="Pfam" id="PF12696"/>
    </source>
</evidence>
<keyword evidence="2" id="KW-1003">Cell membrane</keyword>
<dbReference type="Proteomes" id="UP001183410">
    <property type="component" value="Unassembled WGS sequence"/>
</dbReference>
<feature type="compositionally biased region" description="Low complexity" evidence="6">
    <location>
        <begin position="257"/>
        <end position="269"/>
    </location>
</feature>
<feature type="domain" description="TraD/TraG TraM recognition site" evidence="7">
    <location>
        <begin position="67"/>
        <end position="190"/>
    </location>
</feature>
<accession>A0ABU2JTW8</accession>
<dbReference type="EMBL" id="JAVREO010000008">
    <property type="protein sequence ID" value="MDT0267638.1"/>
    <property type="molecule type" value="Genomic_DNA"/>
</dbReference>
<evidence type="ECO:0000313" key="8">
    <source>
        <dbReference type="EMBL" id="MDT0267638.1"/>
    </source>
</evidence>
<evidence type="ECO:0000313" key="9">
    <source>
        <dbReference type="Proteomes" id="UP001183410"/>
    </source>
</evidence>
<dbReference type="InterPro" id="IPR027417">
    <property type="entry name" value="P-loop_NTPase"/>
</dbReference>
<feature type="compositionally biased region" description="Polar residues" evidence="6">
    <location>
        <begin position="243"/>
        <end position="252"/>
    </location>
</feature>
<evidence type="ECO:0000256" key="2">
    <source>
        <dbReference type="ARBA" id="ARBA00022475"/>
    </source>
</evidence>
<evidence type="ECO:0000256" key="1">
    <source>
        <dbReference type="ARBA" id="ARBA00004651"/>
    </source>
</evidence>
<name>A0ABU2JTW8_9ACTN</name>
<comment type="subcellular location">
    <subcellularLocation>
        <location evidence="1">Cell membrane</location>
        <topology evidence="1">Multi-pass membrane protein</topology>
    </subcellularLocation>
</comment>
<gene>
    <name evidence="8" type="ORF">RM844_15225</name>
</gene>
<feature type="region of interest" description="Disordered" evidence="6">
    <location>
        <begin position="155"/>
        <end position="178"/>
    </location>
</feature>
<dbReference type="InterPro" id="IPR051539">
    <property type="entry name" value="T4SS-coupling_protein"/>
</dbReference>
<evidence type="ECO:0000256" key="3">
    <source>
        <dbReference type="ARBA" id="ARBA00022692"/>
    </source>
</evidence>
<evidence type="ECO:0000256" key="4">
    <source>
        <dbReference type="ARBA" id="ARBA00022989"/>
    </source>
</evidence>
<dbReference type="Gene3D" id="3.40.50.300">
    <property type="entry name" value="P-loop containing nucleotide triphosphate hydrolases"/>
    <property type="match status" value="1"/>
</dbReference>